<proteinExistence type="predicted"/>
<accession>A0A0P8YRK0</accession>
<gene>
    <name evidence="1" type="ORF">OXPF_39970</name>
</gene>
<dbReference type="EMBL" id="LKET01000068">
    <property type="protein sequence ID" value="KPU42213.1"/>
    <property type="molecule type" value="Genomic_DNA"/>
</dbReference>
<sequence length="180" mass="20897">MRINKFLFYTLLVLFLISTSFSTIIAVSPAMAVKYVPDIPIVKELIKFSQENDELKDKLEVNADAIEEYKDTLTEDERNEIANLVLNFIRAQYSGDLDTLYSYCSEQFIEVLKDDPFLVQARDNEPALKFVLISNIAKEDGNYMAFIRLEDEGMDSQYQLNFYLIKDKDSFLIDNIEKDI</sequence>
<evidence type="ECO:0000313" key="1">
    <source>
        <dbReference type="EMBL" id="KPU42213.1"/>
    </source>
</evidence>
<evidence type="ECO:0000313" key="2">
    <source>
        <dbReference type="Proteomes" id="UP000050326"/>
    </source>
</evidence>
<dbReference type="STRING" id="36849.OXPF_39970"/>
<dbReference type="RefSeq" id="WP_054876949.1">
    <property type="nucleotide sequence ID" value="NZ_LKET01000068.1"/>
</dbReference>
<name>A0A0P8YRK0_9CLOT</name>
<reference evidence="1 2" key="1">
    <citation type="submission" date="2015-09" db="EMBL/GenBank/DDBJ databases">
        <title>Genome sequence of Oxobacter pfennigii DSM 3222.</title>
        <authorList>
            <person name="Poehlein A."/>
            <person name="Bengelsdorf F.R."/>
            <person name="Schiel-Bengelsdorf B."/>
            <person name="Duerre P."/>
            <person name="Daniel R."/>
        </authorList>
    </citation>
    <scope>NUCLEOTIDE SEQUENCE [LARGE SCALE GENOMIC DNA]</scope>
    <source>
        <strain evidence="1 2">DSM 3222</strain>
    </source>
</reference>
<keyword evidence="2" id="KW-1185">Reference proteome</keyword>
<evidence type="ECO:0008006" key="3">
    <source>
        <dbReference type="Google" id="ProtNLM"/>
    </source>
</evidence>
<dbReference type="AlphaFoldDB" id="A0A0P8YRK0"/>
<dbReference type="Proteomes" id="UP000050326">
    <property type="component" value="Unassembled WGS sequence"/>
</dbReference>
<comment type="caution">
    <text evidence="1">The sequence shown here is derived from an EMBL/GenBank/DDBJ whole genome shotgun (WGS) entry which is preliminary data.</text>
</comment>
<protein>
    <recommendedName>
        <fullName evidence="3">DUF3887 domain-containing protein</fullName>
    </recommendedName>
</protein>
<organism evidence="1 2">
    <name type="scientific">Oxobacter pfennigii</name>
    <dbReference type="NCBI Taxonomy" id="36849"/>
    <lineage>
        <taxon>Bacteria</taxon>
        <taxon>Bacillati</taxon>
        <taxon>Bacillota</taxon>
        <taxon>Clostridia</taxon>
        <taxon>Eubacteriales</taxon>
        <taxon>Clostridiaceae</taxon>
        <taxon>Oxobacter</taxon>
    </lineage>
</organism>
<dbReference type="OrthoDB" id="408639at186801"/>